<dbReference type="GO" id="GO:0000160">
    <property type="term" value="P:phosphorelay signal transduction system"/>
    <property type="evidence" value="ECO:0007669"/>
    <property type="project" value="InterPro"/>
</dbReference>
<dbReference type="PANTHER" id="PTHR44591">
    <property type="entry name" value="STRESS RESPONSE REGULATOR PROTEIN 1"/>
    <property type="match status" value="1"/>
</dbReference>
<evidence type="ECO:0000313" key="4">
    <source>
        <dbReference type="EMBL" id="KZD20420.1"/>
    </source>
</evidence>
<reference evidence="4 5" key="1">
    <citation type="submission" date="2016-03" db="EMBL/GenBank/DDBJ databases">
        <title>Microsymbionts genomes from the relict species Vavilovia formosa (Stev.) Fed.</title>
        <authorList>
            <person name="Kopat V."/>
            <person name="Chirak E."/>
            <person name="Kimeklis A."/>
            <person name="Andronov E."/>
        </authorList>
    </citation>
    <scope>NUCLEOTIDE SEQUENCE [LARGE SCALE GENOMIC DNA]</scope>
    <source>
        <strain evidence="4 5">Vaf07</strain>
    </source>
</reference>
<dbReference type="AlphaFoldDB" id="A0A163X4X7"/>
<dbReference type="PANTHER" id="PTHR44591:SF18">
    <property type="entry name" value="REGULATORY PROTEIN"/>
    <property type="match status" value="1"/>
</dbReference>
<dbReference type="PROSITE" id="PS50110">
    <property type="entry name" value="RESPONSE_REGULATORY"/>
    <property type="match status" value="1"/>
</dbReference>
<feature type="modified residue" description="4-aspartylphosphate" evidence="2">
    <location>
        <position position="57"/>
    </location>
</feature>
<dbReference type="SMART" id="SM00448">
    <property type="entry name" value="REC"/>
    <property type="match status" value="1"/>
</dbReference>
<dbReference type="SUPFAM" id="SSF52172">
    <property type="entry name" value="CheY-like"/>
    <property type="match status" value="1"/>
</dbReference>
<dbReference type="Pfam" id="PF00072">
    <property type="entry name" value="Response_reg"/>
    <property type="match status" value="1"/>
</dbReference>
<dbReference type="Gene3D" id="3.40.50.2300">
    <property type="match status" value="1"/>
</dbReference>
<dbReference type="Proteomes" id="UP000076574">
    <property type="component" value="Unassembled WGS sequence"/>
</dbReference>
<evidence type="ECO:0000313" key="5">
    <source>
        <dbReference type="Proteomes" id="UP000076574"/>
    </source>
</evidence>
<proteinExistence type="predicted"/>
<dbReference type="InterPro" id="IPR011006">
    <property type="entry name" value="CheY-like_superfamily"/>
</dbReference>
<feature type="domain" description="Response regulatory" evidence="3">
    <location>
        <begin position="7"/>
        <end position="120"/>
    </location>
</feature>
<gene>
    <name evidence="4" type="ORF">A4A58_19525</name>
</gene>
<evidence type="ECO:0000256" key="2">
    <source>
        <dbReference type="PROSITE-ProRule" id="PRU00169"/>
    </source>
</evidence>
<organism evidence="4 5">
    <name type="scientific">Tardiphaga robiniae</name>
    <dbReference type="NCBI Taxonomy" id="943830"/>
    <lineage>
        <taxon>Bacteria</taxon>
        <taxon>Pseudomonadati</taxon>
        <taxon>Pseudomonadota</taxon>
        <taxon>Alphaproteobacteria</taxon>
        <taxon>Hyphomicrobiales</taxon>
        <taxon>Nitrobacteraceae</taxon>
        <taxon>Tardiphaga</taxon>
    </lineage>
</organism>
<comment type="caution">
    <text evidence="4">The sequence shown here is derived from an EMBL/GenBank/DDBJ whole genome shotgun (WGS) entry which is preliminary data.</text>
</comment>
<sequence>MVPGEPVILIVEDDFLLRLDSAETIEHAGFEVIQAANADEAIALLEAHSEIRVVFTDIQMPGSMDGLKLALFVRDRWPPIKIIATSGHVVAGETDLPAGSLFLPKPYRGQALVSALRELTGAAN</sequence>
<evidence type="ECO:0000256" key="1">
    <source>
        <dbReference type="ARBA" id="ARBA00022553"/>
    </source>
</evidence>
<dbReference type="STRING" id="943830.A4A58_19525"/>
<dbReference type="EMBL" id="LVYV01000056">
    <property type="protein sequence ID" value="KZD20420.1"/>
    <property type="molecule type" value="Genomic_DNA"/>
</dbReference>
<accession>A0A163X4X7</accession>
<protein>
    <recommendedName>
        <fullName evidence="3">Response regulatory domain-containing protein</fullName>
    </recommendedName>
</protein>
<name>A0A163X4X7_9BRAD</name>
<dbReference type="OrthoDB" id="9784719at2"/>
<keyword evidence="5" id="KW-1185">Reference proteome</keyword>
<dbReference type="InterPro" id="IPR050595">
    <property type="entry name" value="Bact_response_regulator"/>
</dbReference>
<dbReference type="InterPro" id="IPR001789">
    <property type="entry name" value="Sig_transdc_resp-reg_receiver"/>
</dbReference>
<evidence type="ECO:0000259" key="3">
    <source>
        <dbReference type="PROSITE" id="PS50110"/>
    </source>
</evidence>
<keyword evidence="1 2" id="KW-0597">Phosphoprotein</keyword>